<dbReference type="InterPro" id="IPR027417">
    <property type="entry name" value="P-loop_NTPase"/>
</dbReference>
<keyword evidence="6" id="KW-1185">Reference proteome</keyword>
<dbReference type="InterPro" id="IPR001208">
    <property type="entry name" value="MCM_dom"/>
</dbReference>
<dbReference type="InterPro" id="IPR014721">
    <property type="entry name" value="Ribsml_uS5_D2-typ_fold_subgr"/>
</dbReference>
<dbReference type="Gene3D" id="3.40.50.300">
    <property type="entry name" value="P-loop containing nucleotide triphosphate hydrolases"/>
    <property type="match status" value="1"/>
</dbReference>
<dbReference type="Pfam" id="PF13335">
    <property type="entry name" value="Mg_chelatase_C"/>
    <property type="match status" value="1"/>
</dbReference>
<dbReference type="PANTHER" id="PTHR32039:SF7">
    <property type="entry name" value="COMPETENCE PROTEIN COMM"/>
    <property type="match status" value="1"/>
</dbReference>
<evidence type="ECO:0000259" key="4">
    <source>
        <dbReference type="SMART" id="SM00382"/>
    </source>
</evidence>
<dbReference type="PRINTS" id="PR01657">
    <property type="entry name" value="MCMFAMILY"/>
</dbReference>
<dbReference type="AlphaFoldDB" id="A0A6L9Y843"/>
<name>A0A6L9Y843_9BURK</name>
<dbReference type="GO" id="GO:0003677">
    <property type="term" value="F:DNA binding"/>
    <property type="evidence" value="ECO:0007669"/>
    <property type="project" value="InterPro"/>
</dbReference>
<dbReference type="InterPro" id="IPR020568">
    <property type="entry name" value="Ribosomal_Su5_D2-typ_SF"/>
</dbReference>
<dbReference type="SMART" id="SM00382">
    <property type="entry name" value="AAA"/>
    <property type="match status" value="1"/>
</dbReference>
<comment type="similarity">
    <text evidence="1">Belongs to the Mg-chelatase subunits D/I family. ComM subfamily.</text>
</comment>
<organism evidence="5 6">
    <name type="scientific">Pelistega ratti</name>
    <dbReference type="NCBI Taxonomy" id="2652177"/>
    <lineage>
        <taxon>Bacteria</taxon>
        <taxon>Pseudomonadati</taxon>
        <taxon>Pseudomonadota</taxon>
        <taxon>Betaproteobacteria</taxon>
        <taxon>Burkholderiales</taxon>
        <taxon>Alcaligenaceae</taxon>
        <taxon>Pelistega</taxon>
    </lineage>
</organism>
<dbReference type="InterPro" id="IPR025158">
    <property type="entry name" value="Mg_chelat-rel_C"/>
</dbReference>
<dbReference type="RefSeq" id="WP_163764803.1">
    <property type="nucleotide sequence ID" value="NZ_JAAGYR010000017.1"/>
</dbReference>
<evidence type="ECO:0000256" key="1">
    <source>
        <dbReference type="ARBA" id="ARBA00006354"/>
    </source>
</evidence>
<reference evidence="5 6" key="1">
    <citation type="submission" date="2020-02" db="EMBL/GenBank/DDBJ databases">
        <title>Pelistega sp. NLN82 were isolated from wild rodents of the Hainan Island.</title>
        <authorList>
            <person name="Niu N."/>
            <person name="Zhou J."/>
        </authorList>
    </citation>
    <scope>NUCLEOTIDE SEQUENCE [LARGE SCALE GENOMIC DNA]</scope>
    <source>
        <strain evidence="5 6">NLN82</strain>
    </source>
</reference>
<dbReference type="Pfam" id="PF01078">
    <property type="entry name" value="Mg_chelatase"/>
    <property type="match status" value="1"/>
</dbReference>
<dbReference type="InterPro" id="IPR000523">
    <property type="entry name" value="Mg_chelatse_chII-like_cat_dom"/>
</dbReference>
<evidence type="ECO:0000313" key="6">
    <source>
        <dbReference type="Proteomes" id="UP000477651"/>
    </source>
</evidence>
<dbReference type="InterPro" id="IPR004482">
    <property type="entry name" value="Mg_chelat-rel"/>
</dbReference>
<evidence type="ECO:0000313" key="5">
    <source>
        <dbReference type="EMBL" id="NEN76365.1"/>
    </source>
</evidence>
<dbReference type="NCBIfam" id="TIGR00368">
    <property type="entry name" value="YifB family Mg chelatase-like AAA ATPase"/>
    <property type="match status" value="1"/>
</dbReference>
<dbReference type="InterPro" id="IPR003593">
    <property type="entry name" value="AAA+_ATPase"/>
</dbReference>
<dbReference type="GO" id="GO:0005524">
    <property type="term" value="F:ATP binding"/>
    <property type="evidence" value="ECO:0007669"/>
    <property type="project" value="UniProtKB-KW"/>
</dbReference>
<dbReference type="EMBL" id="JAAGYR010000017">
    <property type="protein sequence ID" value="NEN76365.1"/>
    <property type="molecule type" value="Genomic_DNA"/>
</dbReference>
<protein>
    <submittedName>
        <fullName evidence="5">YifB family Mg chelatase-like AAA ATPase</fullName>
    </submittedName>
</protein>
<evidence type="ECO:0000256" key="2">
    <source>
        <dbReference type="ARBA" id="ARBA00022741"/>
    </source>
</evidence>
<dbReference type="Pfam" id="PF13541">
    <property type="entry name" value="ChlI"/>
    <property type="match status" value="1"/>
</dbReference>
<keyword evidence="3" id="KW-0067">ATP-binding</keyword>
<accession>A0A6L9Y843</accession>
<sequence length="503" mass="55137">MSLSVVKSCALMGLQAPIVDVEVHMASGLPAFNIVGLPDMGVKESKERVRSAIDFCGWDFPAGRFTVNLAPTALPKESGRFDLPIALGVLLVTGQLILSPEYEAQFSHLYFVGELSLTGALISVQAPLIIALSIYRQDPQAILILPKEDANVAARIEGLTVIGVETLDEVMCLLNGQMRIEASHYQEEETVAAEVGVCLSDIRGQAYACQVLEIVASGGHGLLLSGSPGVGKSMLAHRLPTLLPPLNKQQQLDVIAIYSLSRTANMPILQTAPFRAPHHSASMVSLVGGGANASPGEISLAHHGVLFLDELPEFDRRALEALREPLETGEIHISRARKSQTYPARFQLIAAYNPCPCGYLGHPTKLCKCTPDKITRYQNKLSGPLLDRIDVHLHLHAIGKEWLNAEKAERSDIVRERVIACRERQYKRQGVLNAYLTDAQLSEYCGLHQETQQILSKAMHQFSWSARVSQRVLKVARTIADMQLHDTIQVSDLSQAIMCRSEH</sequence>
<dbReference type="SUPFAM" id="SSF54211">
    <property type="entry name" value="Ribosomal protein S5 domain 2-like"/>
    <property type="match status" value="1"/>
</dbReference>
<gene>
    <name evidence="5" type="ORF">F9B74_08545</name>
</gene>
<evidence type="ECO:0000256" key="3">
    <source>
        <dbReference type="ARBA" id="ARBA00022840"/>
    </source>
</evidence>
<dbReference type="InterPro" id="IPR045006">
    <property type="entry name" value="CHLI-like"/>
</dbReference>
<dbReference type="SUPFAM" id="SSF52540">
    <property type="entry name" value="P-loop containing nucleoside triphosphate hydrolases"/>
    <property type="match status" value="1"/>
</dbReference>
<dbReference type="Proteomes" id="UP000477651">
    <property type="component" value="Unassembled WGS sequence"/>
</dbReference>
<dbReference type="Gene3D" id="3.30.230.10">
    <property type="match status" value="1"/>
</dbReference>
<proteinExistence type="inferred from homology"/>
<dbReference type="PANTHER" id="PTHR32039">
    <property type="entry name" value="MAGNESIUM-CHELATASE SUBUNIT CHLI"/>
    <property type="match status" value="1"/>
</dbReference>
<feature type="domain" description="AAA+ ATPase" evidence="4">
    <location>
        <begin position="218"/>
        <end position="399"/>
    </location>
</feature>
<comment type="caution">
    <text evidence="5">The sequence shown here is derived from an EMBL/GenBank/DDBJ whole genome shotgun (WGS) entry which is preliminary data.</text>
</comment>
<keyword evidence="2" id="KW-0547">Nucleotide-binding</keyword>